<dbReference type="PANTHER" id="PTHR24330:SF19">
    <property type="entry name" value="MEDIATOR OF RNA POLYMERASE II TRANSCRIPTION SUBUNIT 29"/>
    <property type="match status" value="1"/>
</dbReference>
<dbReference type="AlphaFoldDB" id="A0A3P7NV29"/>
<keyword evidence="3" id="KW-1185">Reference proteome</keyword>
<feature type="compositionally biased region" description="Low complexity" evidence="1">
    <location>
        <begin position="72"/>
        <end position="100"/>
    </location>
</feature>
<dbReference type="InterPro" id="IPR052145">
    <property type="entry name" value="Mediator/Homeobox_domain"/>
</dbReference>
<feature type="non-terminal residue" evidence="2">
    <location>
        <position position="330"/>
    </location>
</feature>
<evidence type="ECO:0000313" key="2">
    <source>
        <dbReference type="EMBL" id="VDN12729.1"/>
    </source>
</evidence>
<feature type="region of interest" description="Disordered" evidence="1">
    <location>
        <begin position="68"/>
        <end position="119"/>
    </location>
</feature>
<dbReference type="PANTHER" id="PTHR24330">
    <property type="entry name" value="HOMEOBOX PROTEIN BARH-LIKE"/>
    <property type="match status" value="1"/>
</dbReference>
<feature type="non-terminal residue" evidence="2">
    <location>
        <position position="1"/>
    </location>
</feature>
<reference evidence="2 3" key="1">
    <citation type="submission" date="2018-11" db="EMBL/GenBank/DDBJ databases">
        <authorList>
            <consortium name="Pathogen Informatics"/>
        </authorList>
    </citation>
    <scope>NUCLEOTIDE SEQUENCE [LARGE SCALE GENOMIC DNA]</scope>
</reference>
<dbReference type="OrthoDB" id="2135488at2759"/>
<organism evidence="2 3">
    <name type="scientific">Dibothriocephalus latus</name>
    <name type="common">Fish tapeworm</name>
    <name type="synonym">Diphyllobothrium latum</name>
    <dbReference type="NCBI Taxonomy" id="60516"/>
    <lineage>
        <taxon>Eukaryota</taxon>
        <taxon>Metazoa</taxon>
        <taxon>Spiralia</taxon>
        <taxon>Lophotrochozoa</taxon>
        <taxon>Platyhelminthes</taxon>
        <taxon>Cestoda</taxon>
        <taxon>Eucestoda</taxon>
        <taxon>Diphyllobothriidea</taxon>
        <taxon>Diphyllobothriidae</taxon>
        <taxon>Dibothriocephalus</taxon>
    </lineage>
</organism>
<sequence>DPTSSPKRRCSDLIHNPRRSPYLLVRSAAPSTVEPIQTPPASDNVSPVCILPRGKIAIPPVKPLAKLADPIQQQQQAQQQQQQEQHQQQQQQQQQQEQQQVLHPSVPSSTTQGEASADVLGSTSASLKMQDDVRLTPAQGVLVQNLFQGANCLSKPEKAIIVSFVGGSRVNPHPEAGNALRIRLSEYRERVIDSATGNVMDVAADTFIYLNYATGKCEKIKCYRTLPAETERDQAMSEFVGPLTKDDYEDAYRRRDKRTMQQLMAEEDAIIDAEVGDSGEAEKEALAAASAAWVPVTPQYVDTHFSLWSLSRRPGDLYEGVQLPGQKPDS</sequence>
<accession>A0A3P7NV29</accession>
<name>A0A3P7NV29_DIBLA</name>
<evidence type="ECO:0000313" key="3">
    <source>
        <dbReference type="Proteomes" id="UP000281553"/>
    </source>
</evidence>
<gene>
    <name evidence="2" type="ORF">DILT_LOCUS8560</name>
</gene>
<feature type="region of interest" description="Disordered" evidence="1">
    <location>
        <begin position="1"/>
        <end position="26"/>
    </location>
</feature>
<dbReference type="EMBL" id="UYRU01054595">
    <property type="protein sequence ID" value="VDN12729.1"/>
    <property type="molecule type" value="Genomic_DNA"/>
</dbReference>
<proteinExistence type="predicted"/>
<evidence type="ECO:0000256" key="1">
    <source>
        <dbReference type="SAM" id="MobiDB-lite"/>
    </source>
</evidence>
<dbReference type="Proteomes" id="UP000281553">
    <property type="component" value="Unassembled WGS sequence"/>
</dbReference>
<protein>
    <submittedName>
        <fullName evidence="2">Uncharacterized protein</fullName>
    </submittedName>
</protein>